<gene>
    <name evidence="2" type="ORF">Agub_g2233</name>
</gene>
<comment type="caution">
    <text evidence="2">The sequence shown here is derived from an EMBL/GenBank/DDBJ whole genome shotgun (WGS) entry which is preliminary data.</text>
</comment>
<dbReference type="AlphaFoldDB" id="A0AAD3DKI0"/>
<feature type="region of interest" description="Disordered" evidence="1">
    <location>
        <begin position="214"/>
        <end position="238"/>
    </location>
</feature>
<feature type="non-terminal residue" evidence="2">
    <location>
        <position position="1"/>
    </location>
</feature>
<reference evidence="2 3" key="1">
    <citation type="journal article" date="2021" name="Sci. Rep.">
        <title>Genome sequencing of the multicellular alga Astrephomene provides insights into convergent evolution of germ-soma differentiation.</title>
        <authorList>
            <person name="Yamashita S."/>
            <person name="Yamamoto K."/>
            <person name="Matsuzaki R."/>
            <person name="Suzuki S."/>
            <person name="Yamaguchi H."/>
            <person name="Hirooka S."/>
            <person name="Minakuchi Y."/>
            <person name="Miyagishima S."/>
            <person name="Kawachi M."/>
            <person name="Toyoda A."/>
            <person name="Nozaki H."/>
        </authorList>
    </citation>
    <scope>NUCLEOTIDE SEQUENCE [LARGE SCALE GENOMIC DNA]</scope>
    <source>
        <strain evidence="2 3">NIES-4017</strain>
    </source>
</reference>
<evidence type="ECO:0000313" key="3">
    <source>
        <dbReference type="Proteomes" id="UP001054857"/>
    </source>
</evidence>
<keyword evidence="3" id="KW-1185">Reference proteome</keyword>
<name>A0AAD3DKI0_9CHLO</name>
<protein>
    <submittedName>
        <fullName evidence="2">Uncharacterized protein</fullName>
    </submittedName>
</protein>
<sequence>RNAASRAQATLIQYTREKSLVCVELYRTVAVISLQRRGATLQFDGWQANVPDDASPSALYNMKLKTVDDKECSLLGLLGSHVSSLSSFRSFLHKGGDVFVGNYLEEKEKRAPAAQLLFVSYLVELTRPKGHEIGAVGDYFWLQKPWLKKKKDLEGVLAAGSDTAQAASSVQTRRFTPTVSLALRAQTLGGASSSMHGAATAPSSQTTPCPVCMQQQTHSNARAQPTRTRLPPPLGPTGGLETCAMARSTWLRVLHSQMG</sequence>
<evidence type="ECO:0000256" key="1">
    <source>
        <dbReference type="SAM" id="MobiDB-lite"/>
    </source>
</evidence>
<feature type="compositionally biased region" description="Polar residues" evidence="1">
    <location>
        <begin position="214"/>
        <end position="223"/>
    </location>
</feature>
<dbReference type="Proteomes" id="UP001054857">
    <property type="component" value="Unassembled WGS sequence"/>
</dbReference>
<organism evidence="2 3">
    <name type="scientific">Astrephomene gubernaculifera</name>
    <dbReference type="NCBI Taxonomy" id="47775"/>
    <lineage>
        <taxon>Eukaryota</taxon>
        <taxon>Viridiplantae</taxon>
        <taxon>Chlorophyta</taxon>
        <taxon>core chlorophytes</taxon>
        <taxon>Chlorophyceae</taxon>
        <taxon>CS clade</taxon>
        <taxon>Chlamydomonadales</taxon>
        <taxon>Astrephomenaceae</taxon>
        <taxon>Astrephomene</taxon>
    </lineage>
</organism>
<proteinExistence type="predicted"/>
<evidence type="ECO:0000313" key="2">
    <source>
        <dbReference type="EMBL" id="GFR41551.1"/>
    </source>
</evidence>
<accession>A0AAD3DKI0</accession>
<dbReference type="EMBL" id="BMAR01000002">
    <property type="protein sequence ID" value="GFR41551.1"/>
    <property type="molecule type" value="Genomic_DNA"/>
</dbReference>